<dbReference type="GO" id="GO:0000127">
    <property type="term" value="C:transcription factor TFIIIC complex"/>
    <property type="evidence" value="ECO:0007669"/>
    <property type="project" value="TreeGrafter"/>
</dbReference>
<dbReference type="EMBL" id="UYRU01092870">
    <property type="protein sequence ID" value="VDN38338.1"/>
    <property type="molecule type" value="Genomic_DNA"/>
</dbReference>
<dbReference type="OrthoDB" id="6259269at2759"/>
<accession>A0A3P7NRD4</accession>
<dbReference type="InterPro" id="IPR039340">
    <property type="entry name" value="Tfc4/TFIIIC-102/Sfc4"/>
</dbReference>
<name>A0A3P7NRD4_DIBLA</name>
<gene>
    <name evidence="1" type="ORF">DILT_LOCUS17578</name>
</gene>
<protein>
    <submittedName>
        <fullName evidence="1">Uncharacterized protein</fullName>
    </submittedName>
</protein>
<dbReference type="PANTHER" id="PTHR23082:SF0">
    <property type="entry name" value="GENERAL TRANSCRIPTION FACTOR 3C POLYPEPTIDE 3"/>
    <property type="match status" value="1"/>
</dbReference>
<evidence type="ECO:0000313" key="2">
    <source>
        <dbReference type="Proteomes" id="UP000281553"/>
    </source>
</evidence>
<organism evidence="1 2">
    <name type="scientific">Dibothriocephalus latus</name>
    <name type="common">Fish tapeworm</name>
    <name type="synonym">Diphyllobothrium latum</name>
    <dbReference type="NCBI Taxonomy" id="60516"/>
    <lineage>
        <taxon>Eukaryota</taxon>
        <taxon>Metazoa</taxon>
        <taxon>Spiralia</taxon>
        <taxon>Lophotrochozoa</taxon>
        <taxon>Platyhelminthes</taxon>
        <taxon>Cestoda</taxon>
        <taxon>Eucestoda</taxon>
        <taxon>Diphyllobothriidea</taxon>
        <taxon>Diphyllobothriidae</taxon>
        <taxon>Dibothriocephalus</taxon>
    </lineage>
</organism>
<evidence type="ECO:0000313" key="1">
    <source>
        <dbReference type="EMBL" id="VDN38338.1"/>
    </source>
</evidence>
<reference evidence="1 2" key="1">
    <citation type="submission" date="2018-11" db="EMBL/GenBank/DDBJ databases">
        <authorList>
            <consortium name="Pathogen Informatics"/>
        </authorList>
    </citation>
    <scope>NUCLEOTIDE SEQUENCE [LARGE SCALE GENOMIC DNA]</scope>
</reference>
<dbReference type="PANTHER" id="PTHR23082">
    <property type="entry name" value="TRANSCRIPTION INITIATION FACTOR IIIC TFIIIC , POLYPEPTIDE 3-RELATED"/>
    <property type="match status" value="1"/>
</dbReference>
<dbReference type="GO" id="GO:0006383">
    <property type="term" value="P:transcription by RNA polymerase III"/>
    <property type="evidence" value="ECO:0007669"/>
    <property type="project" value="InterPro"/>
</dbReference>
<keyword evidence="2" id="KW-1185">Reference proteome</keyword>
<sequence length="187" mass="21639">MPYVVGEPHRRRHVAHLLASVALYLGDGETAMEVLRHLEREVVLFMFSLQFSHTNQFWNLLNMAITMSGELRLTRFLLRRVARVRLSHLLGYSLCITLLTDIRSRHPEVPLISLLLAICFLNISVHKHIFSRHKTILQCIGFLSEYRRLRGECQEVYYNIARSCHQLGKLSANVSVLDQHLSPPEGR</sequence>
<dbReference type="AlphaFoldDB" id="A0A3P7NRD4"/>
<proteinExistence type="predicted"/>
<dbReference type="Proteomes" id="UP000281553">
    <property type="component" value="Unassembled WGS sequence"/>
</dbReference>